<evidence type="ECO:0000313" key="3">
    <source>
        <dbReference type="Proteomes" id="UP001418637"/>
    </source>
</evidence>
<keyword evidence="1" id="KW-1133">Transmembrane helix</keyword>
<name>A0ABV0BJG0_9HYPH</name>
<evidence type="ECO:0000313" key="2">
    <source>
        <dbReference type="EMBL" id="MEN3931144.1"/>
    </source>
</evidence>
<feature type="transmembrane region" description="Helical" evidence="1">
    <location>
        <begin position="12"/>
        <end position="39"/>
    </location>
</feature>
<reference evidence="2 3" key="1">
    <citation type="submission" date="2024-04" db="EMBL/GenBank/DDBJ databases">
        <title>A novel species isolated from cricket.</title>
        <authorList>
            <person name="Wang H.-C."/>
        </authorList>
    </citation>
    <scope>NUCLEOTIDE SEQUENCE [LARGE SCALE GENOMIC DNA]</scope>
    <source>
        <strain evidence="2 3">WL0021</strain>
    </source>
</reference>
<evidence type="ECO:0008006" key="4">
    <source>
        <dbReference type="Google" id="ProtNLM"/>
    </source>
</evidence>
<accession>A0ABV0BJG0</accession>
<keyword evidence="3" id="KW-1185">Reference proteome</keyword>
<keyword evidence="1" id="KW-0812">Transmembrane</keyword>
<dbReference type="EMBL" id="JBBYXI010000003">
    <property type="protein sequence ID" value="MEN3931144.1"/>
    <property type="molecule type" value="Genomic_DNA"/>
</dbReference>
<protein>
    <recommendedName>
        <fullName evidence="4">NADH:ubiquinone reductase (H(+)-translocating)</fullName>
    </recommendedName>
</protein>
<dbReference type="RefSeq" id="WP_346337183.1">
    <property type="nucleotide sequence ID" value="NZ_JBBYXI010000003.1"/>
</dbReference>
<gene>
    <name evidence="2" type="ORF">WJT86_08745</name>
</gene>
<proteinExistence type="predicted"/>
<organism evidence="2 3">
    <name type="scientific">Hohaiivirga grylli</name>
    <dbReference type="NCBI Taxonomy" id="3133970"/>
    <lineage>
        <taxon>Bacteria</taxon>
        <taxon>Pseudomonadati</taxon>
        <taxon>Pseudomonadota</taxon>
        <taxon>Alphaproteobacteria</taxon>
        <taxon>Hyphomicrobiales</taxon>
        <taxon>Methylobacteriaceae</taxon>
        <taxon>Hohaiivirga</taxon>
    </lineage>
</organism>
<keyword evidence="1" id="KW-0472">Membrane</keyword>
<comment type="caution">
    <text evidence="2">The sequence shown here is derived from an EMBL/GenBank/DDBJ whole genome shotgun (WGS) entry which is preliminary data.</text>
</comment>
<evidence type="ECO:0000256" key="1">
    <source>
        <dbReference type="SAM" id="Phobius"/>
    </source>
</evidence>
<dbReference type="Proteomes" id="UP001418637">
    <property type="component" value="Unassembled WGS sequence"/>
</dbReference>
<sequence>MAKKPEGRFNSLNFFTIVCVMILIGTEIFGIAFAGAWAIAGLFELGLMVEYVLTGIFCLLGLWLMYKLWKSSVAVEPLYTK</sequence>
<feature type="transmembrane region" description="Helical" evidence="1">
    <location>
        <begin position="45"/>
        <end position="66"/>
    </location>
</feature>